<accession>A0A8J6Y018</accession>
<evidence type="ECO:0000256" key="3">
    <source>
        <dbReference type="ARBA" id="ARBA00022692"/>
    </source>
</evidence>
<keyword evidence="3 6" id="KW-0812">Transmembrane</keyword>
<feature type="transmembrane region" description="Helical" evidence="6">
    <location>
        <begin position="60"/>
        <end position="80"/>
    </location>
</feature>
<feature type="transmembrane region" description="Helical" evidence="6">
    <location>
        <begin position="540"/>
        <end position="558"/>
    </location>
</feature>
<dbReference type="Pfam" id="PF03739">
    <property type="entry name" value="LptF_LptG"/>
    <property type="match status" value="2"/>
</dbReference>
<comment type="subcellular location">
    <subcellularLocation>
        <location evidence="1">Cell membrane</location>
        <topology evidence="1">Multi-pass membrane protein</topology>
    </subcellularLocation>
</comment>
<feature type="transmembrane region" description="Helical" evidence="6">
    <location>
        <begin position="20"/>
        <end position="39"/>
    </location>
</feature>
<dbReference type="GO" id="GO:0015920">
    <property type="term" value="P:lipopolysaccharide transport"/>
    <property type="evidence" value="ECO:0007669"/>
    <property type="project" value="TreeGrafter"/>
</dbReference>
<feature type="transmembrane region" description="Helical" evidence="6">
    <location>
        <begin position="357"/>
        <end position="376"/>
    </location>
</feature>
<dbReference type="PANTHER" id="PTHR33529">
    <property type="entry name" value="SLR0882 PROTEIN-RELATED"/>
    <property type="match status" value="1"/>
</dbReference>
<feature type="transmembrane region" description="Helical" evidence="6">
    <location>
        <begin position="107"/>
        <end position="125"/>
    </location>
</feature>
<name>A0A8J6Y018_9BACT</name>
<feature type="transmembrane region" description="Helical" evidence="6">
    <location>
        <begin position="453"/>
        <end position="471"/>
    </location>
</feature>
<keyword evidence="2" id="KW-1003">Cell membrane</keyword>
<dbReference type="AlphaFoldDB" id="A0A8J6Y018"/>
<dbReference type="InterPro" id="IPR005495">
    <property type="entry name" value="LptG/LptF_permease"/>
</dbReference>
<comment type="caution">
    <text evidence="7">The sequence shown here is derived from an EMBL/GenBank/DDBJ whole genome shotgun (WGS) entry which is preliminary data.</text>
</comment>
<evidence type="ECO:0000313" key="8">
    <source>
        <dbReference type="Proteomes" id="UP000648239"/>
    </source>
</evidence>
<organism evidence="7 8">
    <name type="scientific">Candidatus Polarisedimenticola svalbardensis</name>
    <dbReference type="NCBI Taxonomy" id="2886004"/>
    <lineage>
        <taxon>Bacteria</taxon>
        <taxon>Pseudomonadati</taxon>
        <taxon>Acidobacteriota</taxon>
        <taxon>Candidatus Polarisedimenticolia</taxon>
        <taxon>Candidatus Polarisedimenticolales</taxon>
        <taxon>Candidatus Polarisedimenticolaceae</taxon>
        <taxon>Candidatus Polarisedimenticola</taxon>
    </lineage>
</organism>
<sequence length="811" mass="90260">MIGIRRITGYVFREQLGPTVLGFSLYTFILLMNAFFLVAQKTVASNLGWDLTFRLFLLRVPSLLVLTIPMAILLGALIGIGRLSSDSEWIAIQSSGHGLRTLVKPSILLGLLGASISLYLFWVVVPRSNIALRTTQMEVMLASNMASDLKPRTFYFTPEGRVMFVDEITAGSKGLLEGVFIHNPIRPNQTRELILAREGNLYPSSDGSGSLEMDLRDVVLHLYKPHSPESYQHSTFDNYHIVLPPPAHIQALKEPPRKTVRNMGLGELRDELSRAGRDSNAIIADVRKRNALMELNTRVALPLACLLFAILAVPLGVTRARSGKGAGFAMSMLVITVYYLILTICQDQARRGRIPPTPAIWSANAVILLWCLYALWKLRRPGGESRGVLSALLDLAITFWRRLAALLSPATSKAQSQEENLLEGEAPEVQEAIRKKVGFRFVPRLDSYVGSHFIRLFLYALLSSYVIYGIVELKSLITQMMEHQQPPGLLLSYFKYFAPGMIPFTVPIACMVGAIVAVTILSRTGELDAMKASGISVRRATAPIFLATLAICGVYFVAQDKLIPVTSQKSLEIKDQIHGRSPRTYGARPGGSWVFSADGTRLYHYRMFDSDPGFFQALNSFTIDRDAMKVRSHRFGDAVNWVDDAWVHTRGWYRTFPADGTAGIYSHEETAVVEGLDGPEHFAQRESGMRRNNDAKIEQFDMEALKAEILSLRQSGYDTTRLEVSYFGRFSRPLTPLVMVMLGLPFAFRIGRKGSLYGIGVAILLVILYWATFAIFNALGLETILPPFLAAWAPNIFYGLLGATLMLYVRT</sequence>
<feature type="transmembrane region" description="Helical" evidence="6">
    <location>
        <begin position="299"/>
        <end position="320"/>
    </location>
</feature>
<dbReference type="Proteomes" id="UP000648239">
    <property type="component" value="Unassembled WGS sequence"/>
</dbReference>
<reference evidence="7 8" key="1">
    <citation type="submission" date="2020-08" db="EMBL/GenBank/DDBJ databases">
        <title>Acidobacteriota in marine sediments use diverse sulfur dissimilation pathways.</title>
        <authorList>
            <person name="Wasmund K."/>
        </authorList>
    </citation>
    <scope>NUCLEOTIDE SEQUENCE [LARGE SCALE GENOMIC DNA]</scope>
    <source>
        <strain evidence="7">MAG AM4</strain>
    </source>
</reference>
<keyword evidence="4 6" id="KW-1133">Transmembrane helix</keyword>
<dbReference type="GO" id="GO:0043190">
    <property type="term" value="C:ATP-binding cassette (ABC) transporter complex"/>
    <property type="evidence" value="ECO:0007669"/>
    <property type="project" value="TreeGrafter"/>
</dbReference>
<evidence type="ECO:0000256" key="5">
    <source>
        <dbReference type="ARBA" id="ARBA00023136"/>
    </source>
</evidence>
<evidence type="ECO:0000256" key="4">
    <source>
        <dbReference type="ARBA" id="ARBA00022989"/>
    </source>
</evidence>
<protein>
    <submittedName>
        <fullName evidence="7">LptF/LptG family permease</fullName>
    </submittedName>
</protein>
<feature type="transmembrane region" description="Helical" evidence="6">
    <location>
        <begin position="326"/>
        <end position="345"/>
    </location>
</feature>
<feature type="transmembrane region" description="Helical" evidence="6">
    <location>
        <begin position="496"/>
        <end position="520"/>
    </location>
</feature>
<proteinExistence type="predicted"/>
<feature type="transmembrane region" description="Helical" evidence="6">
    <location>
        <begin position="755"/>
        <end position="776"/>
    </location>
</feature>
<dbReference type="EMBL" id="JACXWD010000002">
    <property type="protein sequence ID" value="MBD3866739.1"/>
    <property type="molecule type" value="Genomic_DNA"/>
</dbReference>
<evidence type="ECO:0000313" key="7">
    <source>
        <dbReference type="EMBL" id="MBD3866739.1"/>
    </source>
</evidence>
<evidence type="ECO:0000256" key="2">
    <source>
        <dbReference type="ARBA" id="ARBA00022475"/>
    </source>
</evidence>
<feature type="transmembrane region" description="Helical" evidence="6">
    <location>
        <begin position="730"/>
        <end position="748"/>
    </location>
</feature>
<evidence type="ECO:0000256" key="1">
    <source>
        <dbReference type="ARBA" id="ARBA00004651"/>
    </source>
</evidence>
<gene>
    <name evidence="7" type="ORF">IFK94_01320</name>
</gene>
<keyword evidence="5 6" id="KW-0472">Membrane</keyword>
<dbReference type="PANTHER" id="PTHR33529:SF6">
    <property type="entry name" value="YJGP_YJGQ FAMILY PERMEASE"/>
    <property type="match status" value="1"/>
</dbReference>
<feature type="transmembrane region" description="Helical" evidence="6">
    <location>
        <begin position="788"/>
        <end position="809"/>
    </location>
</feature>
<evidence type="ECO:0000256" key="6">
    <source>
        <dbReference type="SAM" id="Phobius"/>
    </source>
</evidence>